<proteinExistence type="predicted"/>
<comment type="subcellular location">
    <subcellularLocation>
        <location evidence="1">Cell membrane</location>
        <topology evidence="1">Multi-pass membrane protein</topology>
    </subcellularLocation>
</comment>
<evidence type="ECO:0000256" key="2">
    <source>
        <dbReference type="ARBA" id="ARBA00022475"/>
    </source>
</evidence>
<dbReference type="PANTHER" id="PTHR42688:SF1">
    <property type="entry name" value="BLR5212 PROTEIN"/>
    <property type="match status" value="1"/>
</dbReference>
<dbReference type="SUPFAM" id="SSF103473">
    <property type="entry name" value="MFS general substrate transporter"/>
    <property type="match status" value="1"/>
</dbReference>
<feature type="transmembrane region" description="Helical" evidence="6">
    <location>
        <begin position="86"/>
        <end position="119"/>
    </location>
</feature>
<feature type="transmembrane region" description="Helical" evidence="6">
    <location>
        <begin position="20"/>
        <end position="37"/>
    </location>
</feature>
<dbReference type="PANTHER" id="PTHR42688">
    <property type="entry name" value="CONSERVED PROTEIN"/>
    <property type="match status" value="1"/>
</dbReference>
<evidence type="ECO:0000256" key="3">
    <source>
        <dbReference type="ARBA" id="ARBA00022692"/>
    </source>
</evidence>
<dbReference type="Proteomes" id="UP000783871">
    <property type="component" value="Unassembled WGS sequence"/>
</dbReference>
<reference evidence="8 9" key="1">
    <citation type="submission" date="2020-03" db="EMBL/GenBank/DDBJ databases">
        <title>WGS of actinomycetes isolated from Thailand.</title>
        <authorList>
            <person name="Thawai C."/>
        </authorList>
    </citation>
    <scope>NUCLEOTIDE SEQUENCE [LARGE SCALE GENOMIC DNA]</scope>
    <source>
        <strain evidence="8 9">HSS6-12</strain>
    </source>
</reference>
<keyword evidence="2" id="KW-1003">Cell membrane</keyword>
<evidence type="ECO:0000313" key="9">
    <source>
        <dbReference type="Proteomes" id="UP000783871"/>
    </source>
</evidence>
<dbReference type="Gene3D" id="1.20.1250.20">
    <property type="entry name" value="MFS general substrate transporter like domains"/>
    <property type="match status" value="2"/>
</dbReference>
<evidence type="ECO:0000313" key="8">
    <source>
        <dbReference type="EMBL" id="NJP35435.1"/>
    </source>
</evidence>
<keyword evidence="5 6" id="KW-0472">Membrane</keyword>
<evidence type="ECO:0000256" key="4">
    <source>
        <dbReference type="ARBA" id="ARBA00022989"/>
    </source>
</evidence>
<protein>
    <submittedName>
        <fullName evidence="8">MFS transporter</fullName>
    </submittedName>
</protein>
<comment type="caution">
    <text evidence="8">The sequence shown here is derived from an EMBL/GenBank/DDBJ whole genome shotgun (WGS) entry which is preliminary data.</text>
</comment>
<feature type="transmembrane region" description="Helical" evidence="6">
    <location>
        <begin position="356"/>
        <end position="379"/>
    </location>
</feature>
<feature type="transmembrane region" description="Helical" evidence="6">
    <location>
        <begin position="312"/>
        <end position="335"/>
    </location>
</feature>
<feature type="transmembrane region" description="Helical" evidence="6">
    <location>
        <begin position="272"/>
        <end position="292"/>
    </location>
</feature>
<dbReference type="InterPro" id="IPR052425">
    <property type="entry name" value="Uncharacterized_MFS-type"/>
</dbReference>
<dbReference type="InterPro" id="IPR036259">
    <property type="entry name" value="MFS_trans_sf"/>
</dbReference>
<feature type="transmembrane region" description="Helical" evidence="6">
    <location>
        <begin position="385"/>
        <end position="405"/>
    </location>
</feature>
<dbReference type="InterPro" id="IPR020846">
    <property type="entry name" value="MFS_dom"/>
</dbReference>
<accession>A0ABX0ZI17</accession>
<dbReference type="CDD" id="cd17370">
    <property type="entry name" value="MFS_MJ1317_like"/>
    <property type="match status" value="1"/>
</dbReference>
<feature type="transmembrane region" description="Helical" evidence="6">
    <location>
        <begin position="235"/>
        <end position="260"/>
    </location>
</feature>
<evidence type="ECO:0000256" key="1">
    <source>
        <dbReference type="ARBA" id="ARBA00004651"/>
    </source>
</evidence>
<keyword evidence="4 6" id="KW-1133">Transmembrane helix</keyword>
<feature type="transmembrane region" description="Helical" evidence="6">
    <location>
        <begin position="49"/>
        <end position="74"/>
    </location>
</feature>
<dbReference type="PROSITE" id="PS50850">
    <property type="entry name" value="MFS"/>
    <property type="match status" value="1"/>
</dbReference>
<sequence>MPPPARSPGSGPARPPLSAWRFVIWFGIVAMLADVVYEGARSITGPLLAGLGASAFTVGVVTGVGEASALALRLVSGPLADRTGRFWAWALAGYGLTVVSVPLLGLASVVWVAGALVIAERVGKAVRQPAKDTLLSHAAAVTGRGRGFAAHEALDQAGALVGPLAVAAVLAASGGDYGPALLALAVPGALALTVLVWLRVRVPHPARYETGEAAEQPRQRDRATPEAAGRLPGRFWVYATFAGLTMTGFATFGVLSFHLVEADLLPATAVPVLYAAAMVVDAVAAIATGWAYDLYGARVLVVLPIVAATVPALAFAPTVGLAVAGVLVWGAVLGVQESTLKATVADLVGPGRRATAFGVFGAVVGVAAAAGGALTGGLYETSVPLLVAVTGTVQAVALGVLLTVLRRARVRSPGRGGVGGTG</sequence>
<keyword evidence="9" id="KW-1185">Reference proteome</keyword>
<evidence type="ECO:0000256" key="5">
    <source>
        <dbReference type="ARBA" id="ARBA00023136"/>
    </source>
</evidence>
<dbReference type="Pfam" id="PF07690">
    <property type="entry name" value="MFS_1"/>
    <property type="match status" value="1"/>
</dbReference>
<gene>
    <name evidence="8" type="ORF">HCJ94_26575</name>
</gene>
<name>A0ABX0ZI17_9ACTN</name>
<keyword evidence="3 6" id="KW-0812">Transmembrane</keyword>
<feature type="transmembrane region" description="Helical" evidence="6">
    <location>
        <begin position="180"/>
        <end position="200"/>
    </location>
</feature>
<feature type="domain" description="Major facilitator superfamily (MFS) profile" evidence="7">
    <location>
        <begin position="20"/>
        <end position="409"/>
    </location>
</feature>
<evidence type="ECO:0000259" key="7">
    <source>
        <dbReference type="PROSITE" id="PS50850"/>
    </source>
</evidence>
<dbReference type="RefSeq" id="WP_168003777.1">
    <property type="nucleotide sequence ID" value="NZ_JAATEO010000042.1"/>
</dbReference>
<dbReference type="EMBL" id="JAATEO010000042">
    <property type="protein sequence ID" value="NJP35435.1"/>
    <property type="molecule type" value="Genomic_DNA"/>
</dbReference>
<dbReference type="InterPro" id="IPR011701">
    <property type="entry name" value="MFS"/>
</dbReference>
<evidence type="ECO:0000256" key="6">
    <source>
        <dbReference type="SAM" id="Phobius"/>
    </source>
</evidence>
<organism evidence="8 9">
    <name type="scientific">Micromonospora thermarum</name>
    <dbReference type="NCBI Taxonomy" id="2720024"/>
    <lineage>
        <taxon>Bacteria</taxon>
        <taxon>Bacillati</taxon>
        <taxon>Actinomycetota</taxon>
        <taxon>Actinomycetes</taxon>
        <taxon>Micromonosporales</taxon>
        <taxon>Micromonosporaceae</taxon>
        <taxon>Micromonospora</taxon>
    </lineage>
</organism>